<dbReference type="SUPFAM" id="SSF53756">
    <property type="entry name" value="UDP-Glycosyltransferase/glycogen phosphorylase"/>
    <property type="match status" value="1"/>
</dbReference>
<dbReference type="InterPro" id="IPR002213">
    <property type="entry name" value="UDP_glucos_trans"/>
</dbReference>
<evidence type="ECO:0000256" key="5">
    <source>
        <dbReference type="RuleBase" id="RU362057"/>
    </source>
</evidence>
<keyword evidence="3 4" id="KW-0808">Transferase</keyword>
<dbReference type="EMBL" id="JAWXYG010000007">
    <property type="protein sequence ID" value="KAK4267852.1"/>
    <property type="molecule type" value="Genomic_DNA"/>
</dbReference>
<dbReference type="AlphaFoldDB" id="A0AAE1JCC8"/>
<name>A0AAE1JCC8_9FABA</name>
<keyword evidence="7" id="KW-1185">Reference proteome</keyword>
<dbReference type="Gene3D" id="3.40.50.2000">
    <property type="entry name" value="Glycogen Phosphorylase B"/>
    <property type="match status" value="2"/>
</dbReference>
<dbReference type="FunFam" id="3.40.50.2000:FF:000051">
    <property type="entry name" value="Glycosyltransferase"/>
    <property type="match status" value="1"/>
</dbReference>
<evidence type="ECO:0000256" key="2">
    <source>
        <dbReference type="ARBA" id="ARBA00022676"/>
    </source>
</evidence>
<reference evidence="6" key="1">
    <citation type="submission" date="2023-10" db="EMBL/GenBank/DDBJ databases">
        <title>Chromosome-level genome of the transformable northern wattle, Acacia crassicarpa.</title>
        <authorList>
            <person name="Massaro I."/>
            <person name="Sinha N.R."/>
            <person name="Poethig S."/>
            <person name="Leichty A.R."/>
        </authorList>
    </citation>
    <scope>NUCLEOTIDE SEQUENCE</scope>
    <source>
        <strain evidence="6">Acra3RX</strain>
        <tissue evidence="6">Leaf</tissue>
    </source>
</reference>
<dbReference type="Proteomes" id="UP001293593">
    <property type="component" value="Unassembled WGS sequence"/>
</dbReference>
<dbReference type="PANTHER" id="PTHR48046">
    <property type="entry name" value="UDP-GLYCOSYLTRANSFERASE 72E1"/>
    <property type="match status" value="1"/>
</dbReference>
<evidence type="ECO:0000313" key="7">
    <source>
        <dbReference type="Proteomes" id="UP001293593"/>
    </source>
</evidence>
<dbReference type="Pfam" id="PF00201">
    <property type="entry name" value="UDPGT"/>
    <property type="match status" value="1"/>
</dbReference>
<evidence type="ECO:0000256" key="1">
    <source>
        <dbReference type="ARBA" id="ARBA00009995"/>
    </source>
</evidence>
<evidence type="ECO:0000256" key="4">
    <source>
        <dbReference type="RuleBase" id="RU003718"/>
    </source>
</evidence>
<keyword evidence="2 4" id="KW-0328">Glycosyltransferase</keyword>
<dbReference type="InterPro" id="IPR035595">
    <property type="entry name" value="UDP_glycos_trans_CS"/>
</dbReference>
<sequence>MAKTTHIAVIPSPGFSHLVPIIEFSKRLIHLHPDFQVHCIIPSLGSPSSTSISYLQTLPSNINPIFLPPVPHNNMPQENNNHTGFQIQRTVTLSLPHIREELESLMSSRSNNKLAALIVDVFAMEVLDIASELNILSHVYCPLSAMTLSLYFYIPKLGEIVSCDFRDLQDPIEIPGCVPVHGRDLPDSLQDRSSEVYKQFLGRSRRIGFADGVLVNSFTELEAQTIKALEEEAKEKQKKPRIYPVGPILHSGSAGDENRTGCVNWLNKQQPRSVLYVSFGSGGTLSQEQLNELAFGLELSGERFLWVVRPPSNNPSAAYLDNSNEQNPLDFLPEGFLERTKEKGFVIPSWAPQIQILSHSSTGGFLSHCGWNSVLESVQKGVPLMAWPLFAEQRINAVLLTDGMKVALRPKGDESGIVGREEIAELVKSLMKGEEGKEIRKRMSVLRNASADALKEDGSSTETLLQLALQWKNLGGEI</sequence>
<dbReference type="PANTHER" id="PTHR48046:SF6">
    <property type="entry name" value="GLYCOSYLTRANSFERASE"/>
    <property type="match status" value="1"/>
</dbReference>
<accession>A0AAE1JCC8</accession>
<dbReference type="EC" id="2.4.1.-" evidence="5"/>
<dbReference type="GO" id="GO:0008194">
    <property type="term" value="F:UDP-glycosyltransferase activity"/>
    <property type="evidence" value="ECO:0007669"/>
    <property type="project" value="InterPro"/>
</dbReference>
<dbReference type="FunFam" id="3.40.50.2000:FF:000054">
    <property type="entry name" value="Glycosyltransferase"/>
    <property type="match status" value="1"/>
</dbReference>
<dbReference type="CDD" id="cd03784">
    <property type="entry name" value="GT1_Gtf-like"/>
    <property type="match status" value="1"/>
</dbReference>
<proteinExistence type="inferred from homology"/>
<evidence type="ECO:0000256" key="3">
    <source>
        <dbReference type="ARBA" id="ARBA00022679"/>
    </source>
</evidence>
<dbReference type="PROSITE" id="PS00375">
    <property type="entry name" value="UDPGT"/>
    <property type="match status" value="1"/>
</dbReference>
<gene>
    <name evidence="6" type="ORF">QN277_024581</name>
</gene>
<organism evidence="6 7">
    <name type="scientific">Acacia crassicarpa</name>
    <name type="common">northern wattle</name>
    <dbReference type="NCBI Taxonomy" id="499986"/>
    <lineage>
        <taxon>Eukaryota</taxon>
        <taxon>Viridiplantae</taxon>
        <taxon>Streptophyta</taxon>
        <taxon>Embryophyta</taxon>
        <taxon>Tracheophyta</taxon>
        <taxon>Spermatophyta</taxon>
        <taxon>Magnoliopsida</taxon>
        <taxon>eudicotyledons</taxon>
        <taxon>Gunneridae</taxon>
        <taxon>Pentapetalae</taxon>
        <taxon>rosids</taxon>
        <taxon>fabids</taxon>
        <taxon>Fabales</taxon>
        <taxon>Fabaceae</taxon>
        <taxon>Caesalpinioideae</taxon>
        <taxon>mimosoid clade</taxon>
        <taxon>Acacieae</taxon>
        <taxon>Acacia</taxon>
    </lineage>
</organism>
<comment type="caution">
    <text evidence="6">The sequence shown here is derived from an EMBL/GenBank/DDBJ whole genome shotgun (WGS) entry which is preliminary data.</text>
</comment>
<protein>
    <recommendedName>
        <fullName evidence="5">Glycosyltransferase</fullName>
        <ecNumber evidence="5">2.4.1.-</ecNumber>
    </recommendedName>
</protein>
<comment type="similarity">
    <text evidence="1 4">Belongs to the UDP-glycosyltransferase family.</text>
</comment>
<evidence type="ECO:0000313" key="6">
    <source>
        <dbReference type="EMBL" id="KAK4267852.1"/>
    </source>
</evidence>